<proteinExistence type="predicted"/>
<reference evidence="2 3" key="1">
    <citation type="submission" date="2020-01" db="EMBL/GenBank/DDBJ databases">
        <authorList>
            <consortium name="DOE Joint Genome Institute"/>
            <person name="Haridas S."/>
            <person name="Albert R."/>
            <person name="Binder M."/>
            <person name="Bloem J."/>
            <person name="Labutti K."/>
            <person name="Salamov A."/>
            <person name="Andreopoulos B."/>
            <person name="Baker S.E."/>
            <person name="Barry K."/>
            <person name="Bills G."/>
            <person name="Bluhm B.H."/>
            <person name="Cannon C."/>
            <person name="Castanera R."/>
            <person name="Culley D.E."/>
            <person name="Daum C."/>
            <person name="Ezra D."/>
            <person name="Gonzalez J.B."/>
            <person name="Henrissat B."/>
            <person name="Kuo A."/>
            <person name="Liang C."/>
            <person name="Lipzen A."/>
            <person name="Lutzoni F."/>
            <person name="Magnuson J."/>
            <person name="Mondo S."/>
            <person name="Nolan M."/>
            <person name="Ohm R."/>
            <person name="Pangilinan J."/>
            <person name="Park H.-J.H."/>
            <person name="Ramirez L."/>
            <person name="Alfaro M."/>
            <person name="Sun H."/>
            <person name="Tritt A."/>
            <person name="Yoshinaga Y."/>
            <person name="Zwiers L.-H.L."/>
            <person name="Turgeon B.G."/>
            <person name="Goodwin S.B."/>
            <person name="Spatafora J.W."/>
            <person name="Crous P.W."/>
            <person name="Grigoriev I.V."/>
        </authorList>
    </citation>
    <scope>NUCLEOTIDE SEQUENCE [LARGE SCALE GENOMIC DNA]</scope>
    <source>
        <strain evidence="2 3">CBS 611.86</strain>
    </source>
</reference>
<sequence length="141" mass="15795">MWARECQDGQSTTQAPSDIVRLALLKYKDDRATENRRKRSFRSTRAGNFVGSDTGGGERGGERETLEALQRKVLEAQLRDLAAKSASQFLMAPPPAPQVFPAPNLVNLNVPVRERILAGSWPPIAYEALFETKIHTEHFFE</sequence>
<dbReference type="OrthoDB" id="3740814at2759"/>
<comment type="caution">
    <text evidence="2">The sequence shown here is derived from an EMBL/GenBank/DDBJ whole genome shotgun (WGS) entry which is preliminary data.</text>
</comment>
<accession>A0A7C8M250</accession>
<dbReference type="Proteomes" id="UP000481861">
    <property type="component" value="Unassembled WGS sequence"/>
</dbReference>
<feature type="region of interest" description="Disordered" evidence="1">
    <location>
        <begin position="33"/>
        <end position="62"/>
    </location>
</feature>
<evidence type="ECO:0000313" key="3">
    <source>
        <dbReference type="Proteomes" id="UP000481861"/>
    </source>
</evidence>
<name>A0A7C8M250_9PLEO</name>
<dbReference type="AlphaFoldDB" id="A0A7C8M250"/>
<evidence type="ECO:0000313" key="2">
    <source>
        <dbReference type="EMBL" id="KAF2867740.1"/>
    </source>
</evidence>
<dbReference type="EMBL" id="JAADJZ010000022">
    <property type="protein sequence ID" value="KAF2867740.1"/>
    <property type="molecule type" value="Genomic_DNA"/>
</dbReference>
<evidence type="ECO:0000256" key="1">
    <source>
        <dbReference type="SAM" id="MobiDB-lite"/>
    </source>
</evidence>
<keyword evidence="3" id="KW-1185">Reference proteome</keyword>
<organism evidence="2 3">
    <name type="scientific">Massariosphaeria phaeospora</name>
    <dbReference type="NCBI Taxonomy" id="100035"/>
    <lineage>
        <taxon>Eukaryota</taxon>
        <taxon>Fungi</taxon>
        <taxon>Dikarya</taxon>
        <taxon>Ascomycota</taxon>
        <taxon>Pezizomycotina</taxon>
        <taxon>Dothideomycetes</taxon>
        <taxon>Pleosporomycetidae</taxon>
        <taxon>Pleosporales</taxon>
        <taxon>Pleosporales incertae sedis</taxon>
        <taxon>Massariosphaeria</taxon>
    </lineage>
</organism>
<gene>
    <name evidence="2" type="ORF">BDV95DRAFT_671062</name>
</gene>
<protein>
    <submittedName>
        <fullName evidence="2">Uncharacterized protein</fullName>
    </submittedName>
</protein>